<dbReference type="EMBL" id="OR096706">
    <property type="protein sequence ID" value="XBY87746.1"/>
    <property type="molecule type" value="Genomic_DNA"/>
</dbReference>
<name>A0AB38ZPA6_9ADEN</name>
<sequence length="112" mass="12332">MLGEIRGRKMRVSAGAPRVHCVYKGRKAQSRQAMQSGSALPPPLQAYLLRIRGTNIQFLAFSIPDALVPSFLLEAEYAALPTVVFIPTLPARYTGLTQTDLNELLEYISGEL</sequence>
<accession>A0AB38ZPA6</accession>
<evidence type="ECO:0000313" key="1">
    <source>
        <dbReference type="EMBL" id="XBY87746.1"/>
    </source>
</evidence>
<reference evidence="1" key="1">
    <citation type="submission" date="2023-06" db="EMBL/GenBank/DDBJ databases">
        <title>Identification of a novel pathogenic adenovirus species in African Grey Parrot unveils distinct lineage within aviadenoviruses.</title>
        <authorList>
            <person name="Das T."/>
            <person name="Raidal S."/>
            <person name="Das S."/>
        </authorList>
    </citation>
    <scope>NUCLEOTIDE SEQUENCE</scope>
    <source>
        <strain evidence="1">CS23-0540</strain>
    </source>
</reference>
<proteinExistence type="predicted"/>
<protein>
    <submittedName>
        <fullName evidence="1">ORF4 protein</fullName>
    </submittedName>
</protein>
<organism evidence="1">
    <name type="scientific">Psittacine aviadenovirus B</name>
    <dbReference type="NCBI Taxonomy" id="2169709"/>
    <lineage>
        <taxon>Viruses</taxon>
        <taxon>Varidnaviria</taxon>
        <taxon>Bamfordvirae</taxon>
        <taxon>Preplasmiviricota</taxon>
        <taxon>Polisuviricotina</taxon>
        <taxon>Pharingeaviricetes</taxon>
        <taxon>Rowavirales</taxon>
        <taxon>Adenoviridae</taxon>
        <taxon>Aviadenovirus</taxon>
        <taxon>Aviadenovirus rubri</taxon>
    </lineage>
</organism>